<dbReference type="PaxDb" id="39947-A0A0N7KHB4"/>
<feature type="non-terminal residue" evidence="2">
    <location>
        <position position="74"/>
    </location>
</feature>
<evidence type="ECO:0000313" key="2">
    <source>
        <dbReference type="EMBL" id="BAS84345.1"/>
    </source>
</evidence>
<dbReference type="Proteomes" id="UP000059680">
    <property type="component" value="Chromosome 3"/>
</dbReference>
<dbReference type="AlphaFoldDB" id="A0A0N7KHB4"/>
<sequence>MDCKFVIQKCNATYLDEAVVEDEADESGADAGVLVDELLHLVPHDGLHAGARLLVVAQLQAVARRRERQRARHR</sequence>
<dbReference type="Gramene" id="Os03t0368150-00">
    <property type="protein sequence ID" value="Os03t0368150-00"/>
    <property type="gene ID" value="Os03g0368150"/>
</dbReference>
<dbReference type="EMBL" id="AP014959">
    <property type="protein sequence ID" value="BAS84345.1"/>
    <property type="molecule type" value="Genomic_DNA"/>
</dbReference>
<dbReference type="InParanoid" id="A0A0N7KHB4"/>
<dbReference type="Gramene" id="Os03t0368351-00">
    <property type="protein sequence ID" value="Os03t0368351-00"/>
    <property type="gene ID" value="Os03g0368351"/>
</dbReference>
<keyword evidence="3" id="KW-1185">Reference proteome</keyword>
<reference evidence="2 3" key="3">
    <citation type="journal article" date="2013" name="Rice">
        <title>Improvement of the Oryza sativa Nipponbare reference genome using next generation sequence and optical map data.</title>
        <authorList>
            <person name="Kawahara Y."/>
            <person name="de la Bastide M."/>
            <person name="Hamilton J.P."/>
            <person name="Kanamori H."/>
            <person name="McCombie W.R."/>
            <person name="Ouyang S."/>
            <person name="Schwartz D.C."/>
            <person name="Tanaka T."/>
            <person name="Wu J."/>
            <person name="Zhou S."/>
            <person name="Childs K.L."/>
            <person name="Davidson R.M."/>
            <person name="Lin H."/>
            <person name="Quesada-Ocampo L."/>
            <person name="Vaillancourt B."/>
            <person name="Sakai H."/>
            <person name="Lee S.S."/>
            <person name="Kim J."/>
            <person name="Numa H."/>
            <person name="Itoh T."/>
            <person name="Buell C.R."/>
            <person name="Matsumoto T."/>
        </authorList>
    </citation>
    <scope>NUCLEOTIDE SEQUENCE [LARGE SCALE GENOMIC DNA]</scope>
    <source>
        <strain evidence="3">cv. Nipponbare</strain>
    </source>
</reference>
<reference evidence="3" key="1">
    <citation type="journal article" date="2005" name="Nature">
        <title>The map-based sequence of the rice genome.</title>
        <authorList>
            <consortium name="International rice genome sequencing project (IRGSP)"/>
            <person name="Matsumoto T."/>
            <person name="Wu J."/>
            <person name="Kanamori H."/>
            <person name="Katayose Y."/>
            <person name="Fujisawa M."/>
            <person name="Namiki N."/>
            <person name="Mizuno H."/>
            <person name="Yamamoto K."/>
            <person name="Antonio B.A."/>
            <person name="Baba T."/>
            <person name="Sakata K."/>
            <person name="Nagamura Y."/>
            <person name="Aoki H."/>
            <person name="Arikawa K."/>
            <person name="Arita K."/>
            <person name="Bito T."/>
            <person name="Chiden Y."/>
            <person name="Fujitsuka N."/>
            <person name="Fukunaka R."/>
            <person name="Hamada M."/>
            <person name="Harada C."/>
            <person name="Hayashi A."/>
            <person name="Hijishita S."/>
            <person name="Honda M."/>
            <person name="Hosokawa S."/>
            <person name="Ichikawa Y."/>
            <person name="Idonuma A."/>
            <person name="Iijima M."/>
            <person name="Ikeda M."/>
            <person name="Ikeno M."/>
            <person name="Ito K."/>
            <person name="Ito S."/>
            <person name="Ito T."/>
            <person name="Ito Y."/>
            <person name="Ito Y."/>
            <person name="Iwabuchi A."/>
            <person name="Kamiya K."/>
            <person name="Karasawa W."/>
            <person name="Kurita K."/>
            <person name="Katagiri S."/>
            <person name="Kikuta A."/>
            <person name="Kobayashi H."/>
            <person name="Kobayashi N."/>
            <person name="Machita K."/>
            <person name="Maehara T."/>
            <person name="Masukawa M."/>
            <person name="Mizubayashi T."/>
            <person name="Mukai Y."/>
            <person name="Nagasaki H."/>
            <person name="Nagata Y."/>
            <person name="Naito S."/>
            <person name="Nakashima M."/>
            <person name="Nakama Y."/>
            <person name="Nakamichi Y."/>
            <person name="Nakamura M."/>
            <person name="Meguro A."/>
            <person name="Negishi M."/>
            <person name="Ohta I."/>
            <person name="Ohta T."/>
            <person name="Okamoto M."/>
            <person name="Ono N."/>
            <person name="Saji S."/>
            <person name="Sakaguchi M."/>
            <person name="Sakai K."/>
            <person name="Shibata M."/>
            <person name="Shimokawa T."/>
            <person name="Song J."/>
            <person name="Takazaki Y."/>
            <person name="Terasawa K."/>
            <person name="Tsugane M."/>
            <person name="Tsuji K."/>
            <person name="Ueda S."/>
            <person name="Waki K."/>
            <person name="Yamagata H."/>
            <person name="Yamamoto M."/>
            <person name="Yamamoto S."/>
            <person name="Yamane H."/>
            <person name="Yoshiki S."/>
            <person name="Yoshihara R."/>
            <person name="Yukawa K."/>
            <person name="Zhong H."/>
            <person name="Yano M."/>
            <person name="Yuan Q."/>
            <person name="Ouyang S."/>
            <person name="Liu J."/>
            <person name="Jones K.M."/>
            <person name="Gansberger K."/>
            <person name="Moffat K."/>
            <person name="Hill J."/>
            <person name="Bera J."/>
            <person name="Fadrosh D."/>
            <person name="Jin S."/>
            <person name="Johri S."/>
            <person name="Kim M."/>
            <person name="Overton L."/>
            <person name="Reardon M."/>
            <person name="Tsitrin T."/>
            <person name="Vuong H."/>
            <person name="Weaver B."/>
            <person name="Ciecko A."/>
            <person name="Tallon L."/>
            <person name="Jackson J."/>
            <person name="Pai G."/>
            <person name="Aken S.V."/>
            <person name="Utterback T."/>
            <person name="Reidmuller S."/>
            <person name="Feldblyum T."/>
            <person name="Hsiao J."/>
            <person name="Zismann V."/>
            <person name="Iobst S."/>
            <person name="de Vazeille A.R."/>
            <person name="Buell C.R."/>
            <person name="Ying K."/>
            <person name="Li Y."/>
            <person name="Lu T."/>
            <person name="Huang Y."/>
            <person name="Zhao Q."/>
            <person name="Feng Q."/>
            <person name="Zhang L."/>
            <person name="Zhu J."/>
            <person name="Weng Q."/>
            <person name="Mu J."/>
            <person name="Lu Y."/>
            <person name="Fan D."/>
            <person name="Liu Y."/>
            <person name="Guan J."/>
            <person name="Zhang Y."/>
            <person name="Yu S."/>
            <person name="Liu X."/>
            <person name="Zhang Y."/>
            <person name="Hong G."/>
            <person name="Han B."/>
            <person name="Choisne N."/>
            <person name="Demange N."/>
            <person name="Orjeda G."/>
            <person name="Samain S."/>
            <person name="Cattolico L."/>
            <person name="Pelletier E."/>
            <person name="Couloux A."/>
            <person name="Segurens B."/>
            <person name="Wincker P."/>
            <person name="D'Hont A."/>
            <person name="Scarpelli C."/>
            <person name="Weissenbach J."/>
            <person name="Salanoubat M."/>
            <person name="Quetier F."/>
            <person name="Yu Y."/>
            <person name="Kim H.R."/>
            <person name="Rambo T."/>
            <person name="Currie J."/>
            <person name="Collura K."/>
            <person name="Luo M."/>
            <person name="Yang T."/>
            <person name="Ammiraju J.S.S."/>
            <person name="Engler F."/>
            <person name="Soderlund C."/>
            <person name="Wing R.A."/>
            <person name="Palmer L.E."/>
            <person name="de la Bastide M."/>
            <person name="Spiegel L."/>
            <person name="Nascimento L."/>
            <person name="Zutavern T."/>
            <person name="O'Shaughnessy A."/>
            <person name="Dike S."/>
            <person name="Dedhia N."/>
            <person name="Preston R."/>
            <person name="Balija V."/>
            <person name="McCombie W.R."/>
            <person name="Chow T."/>
            <person name="Chen H."/>
            <person name="Chung M."/>
            <person name="Chen C."/>
            <person name="Shaw J."/>
            <person name="Wu H."/>
            <person name="Hsiao K."/>
            <person name="Chao Y."/>
            <person name="Chu M."/>
            <person name="Cheng C."/>
            <person name="Hour A."/>
            <person name="Lee P."/>
            <person name="Lin S."/>
            <person name="Lin Y."/>
            <person name="Liou J."/>
            <person name="Liu S."/>
            <person name="Hsing Y."/>
            <person name="Raghuvanshi S."/>
            <person name="Mohanty A."/>
            <person name="Bharti A.K."/>
            <person name="Gaur A."/>
            <person name="Gupta V."/>
            <person name="Kumar D."/>
            <person name="Ravi V."/>
            <person name="Vij S."/>
            <person name="Kapur A."/>
            <person name="Khurana P."/>
            <person name="Khurana P."/>
            <person name="Khurana J.P."/>
            <person name="Tyagi A.K."/>
            <person name="Gaikwad K."/>
            <person name="Singh A."/>
            <person name="Dalal V."/>
            <person name="Srivastava S."/>
            <person name="Dixit A."/>
            <person name="Pal A.K."/>
            <person name="Ghazi I.A."/>
            <person name="Yadav M."/>
            <person name="Pandit A."/>
            <person name="Bhargava A."/>
            <person name="Sureshbabu K."/>
            <person name="Batra K."/>
            <person name="Sharma T.R."/>
            <person name="Mohapatra T."/>
            <person name="Singh N.K."/>
            <person name="Messing J."/>
            <person name="Nelson A.B."/>
            <person name="Fuks G."/>
            <person name="Kavchok S."/>
            <person name="Keizer G."/>
            <person name="Linton E."/>
            <person name="Llaca V."/>
            <person name="Song R."/>
            <person name="Tanyolac B."/>
            <person name="Young S."/>
            <person name="Ho-Il K."/>
            <person name="Hahn J.H."/>
            <person name="Sangsakoo G."/>
            <person name="Vanavichit A."/>
            <person name="de Mattos Luiz.A.T."/>
            <person name="Zimmer P.D."/>
            <person name="Malone G."/>
            <person name="Dellagostin O."/>
            <person name="de Oliveira A.C."/>
            <person name="Bevan M."/>
            <person name="Bancroft I."/>
            <person name="Minx P."/>
            <person name="Cordum H."/>
            <person name="Wilson R."/>
            <person name="Cheng Z."/>
            <person name="Jin W."/>
            <person name="Jiang J."/>
            <person name="Leong S.A."/>
            <person name="Iwama H."/>
            <person name="Gojobori T."/>
            <person name="Itoh T."/>
            <person name="Niimura Y."/>
            <person name="Fujii Y."/>
            <person name="Habara T."/>
            <person name="Sakai H."/>
            <person name="Sato Y."/>
            <person name="Wilson G."/>
            <person name="Kumar K."/>
            <person name="McCouch S."/>
            <person name="Juretic N."/>
            <person name="Hoen D."/>
            <person name="Wright S."/>
            <person name="Bruskiewich R."/>
            <person name="Bureau T."/>
            <person name="Miyao A."/>
            <person name="Hirochika H."/>
            <person name="Nishikawa T."/>
            <person name="Kadowaki K."/>
            <person name="Sugiura M."/>
            <person name="Burr B."/>
            <person name="Sasaki T."/>
        </authorList>
    </citation>
    <scope>NUCLEOTIDE SEQUENCE [LARGE SCALE GENOMIC DNA]</scope>
    <source>
        <strain evidence="3">cv. Nipponbare</strain>
    </source>
</reference>
<gene>
    <name evidence="1" type="ordered locus">Os03g0368150</name>
    <name evidence="2" type="ordered locus">Os03g0368351</name>
    <name evidence="1" type="ORF">OSNPB_030368150</name>
    <name evidence="2" type="ORF">OSNPB_030368351</name>
</gene>
<dbReference type="EMBL" id="AP014959">
    <property type="protein sequence ID" value="BAS84343.1"/>
    <property type="molecule type" value="Genomic_DNA"/>
</dbReference>
<organism evidence="2 3">
    <name type="scientific">Oryza sativa subsp. japonica</name>
    <name type="common">Rice</name>
    <dbReference type="NCBI Taxonomy" id="39947"/>
    <lineage>
        <taxon>Eukaryota</taxon>
        <taxon>Viridiplantae</taxon>
        <taxon>Streptophyta</taxon>
        <taxon>Embryophyta</taxon>
        <taxon>Tracheophyta</taxon>
        <taxon>Spermatophyta</taxon>
        <taxon>Magnoliopsida</taxon>
        <taxon>Liliopsida</taxon>
        <taxon>Poales</taxon>
        <taxon>Poaceae</taxon>
        <taxon>BOP clade</taxon>
        <taxon>Oryzoideae</taxon>
        <taxon>Oryzeae</taxon>
        <taxon>Oryzinae</taxon>
        <taxon>Oryza</taxon>
        <taxon>Oryza sativa</taxon>
    </lineage>
</organism>
<reference evidence="2" key="4">
    <citation type="submission" date="2015-10" db="EMBL/GenBank/DDBJ databases">
        <authorList>
            <person name="Sakai H."/>
            <person name="Kawahara Y."/>
            <person name="Matsumoto T."/>
            <person name="Buell C.R."/>
            <person name="Itoh T."/>
        </authorList>
    </citation>
    <scope>NUCLEOTIDE SEQUENCE</scope>
</reference>
<proteinExistence type="predicted"/>
<evidence type="ECO:0000313" key="3">
    <source>
        <dbReference type="Proteomes" id="UP000059680"/>
    </source>
</evidence>
<name>A0A0N7KHB4_ORYSJ</name>
<evidence type="ECO:0000313" key="1">
    <source>
        <dbReference type="EMBL" id="BAS84343.1"/>
    </source>
</evidence>
<protein>
    <submittedName>
        <fullName evidence="1">Os03g0368150 protein</fullName>
    </submittedName>
    <submittedName>
        <fullName evidence="2">Os03g0368351 protein</fullName>
    </submittedName>
</protein>
<accession>A0A0N7KHB4</accession>
<reference evidence="2" key="2">
    <citation type="journal article" date="2013" name="Plant Cell Physiol.">
        <title>Rice Annotation Project Database (RAP-DB): an integrative and interactive database for rice genomics.</title>
        <authorList>
            <person name="Sakai H."/>
            <person name="Lee S.S."/>
            <person name="Tanaka T."/>
            <person name="Numa H."/>
            <person name="Kim J."/>
            <person name="Kawahara Y."/>
            <person name="Wakimoto H."/>
            <person name="Yang C.C."/>
            <person name="Iwamoto M."/>
            <person name="Abe T."/>
            <person name="Yamada Y."/>
            <person name="Muto A."/>
            <person name="Inokuchi H."/>
            <person name="Ikemura T."/>
            <person name="Matsumoto T."/>
            <person name="Sasaki T."/>
            <person name="Itoh T."/>
        </authorList>
    </citation>
    <scope>NUCLEOTIDE SEQUENCE</scope>
</reference>